<dbReference type="SUPFAM" id="SSF53850">
    <property type="entry name" value="Periplasmic binding protein-like II"/>
    <property type="match status" value="1"/>
</dbReference>
<dbReference type="Gene3D" id="3.40.190.10">
    <property type="entry name" value="Periplasmic binding protein-like II"/>
    <property type="match status" value="2"/>
</dbReference>
<sequence>MWTMAIPQFISEERKKAALDFLKWSITKEAQVVYTKLGAVPISKTVFESELMGDPKYRFLKAMQDSLAHLGSLPLIPELPQIKDAMGLHLNKC</sequence>
<dbReference type="AlphaFoldDB" id="X1QKZ5"/>
<reference evidence="1" key="1">
    <citation type="journal article" date="2014" name="Front. Microbiol.">
        <title>High frequency of phylogenetically diverse reductive dehalogenase-homologous genes in deep subseafloor sedimentary metagenomes.</title>
        <authorList>
            <person name="Kawai M."/>
            <person name="Futagami T."/>
            <person name="Toyoda A."/>
            <person name="Takaki Y."/>
            <person name="Nishi S."/>
            <person name="Hori S."/>
            <person name="Arai W."/>
            <person name="Tsubouchi T."/>
            <person name="Morono Y."/>
            <person name="Uchiyama I."/>
            <person name="Ito T."/>
            <person name="Fujiyama A."/>
            <person name="Inagaki F."/>
            <person name="Takami H."/>
        </authorList>
    </citation>
    <scope>NUCLEOTIDE SEQUENCE</scope>
    <source>
        <strain evidence="1">Expedition CK06-06</strain>
    </source>
</reference>
<proteinExistence type="predicted"/>
<evidence type="ECO:0000313" key="1">
    <source>
        <dbReference type="EMBL" id="GAI69167.1"/>
    </source>
</evidence>
<accession>X1QKZ5</accession>
<dbReference type="EMBL" id="BARV01044102">
    <property type="protein sequence ID" value="GAI69167.1"/>
    <property type="molecule type" value="Genomic_DNA"/>
</dbReference>
<name>X1QKZ5_9ZZZZ</name>
<organism evidence="1">
    <name type="scientific">marine sediment metagenome</name>
    <dbReference type="NCBI Taxonomy" id="412755"/>
    <lineage>
        <taxon>unclassified sequences</taxon>
        <taxon>metagenomes</taxon>
        <taxon>ecological metagenomes</taxon>
    </lineage>
</organism>
<comment type="caution">
    <text evidence="1">The sequence shown here is derived from an EMBL/GenBank/DDBJ whole genome shotgun (WGS) entry which is preliminary data.</text>
</comment>
<protein>
    <submittedName>
        <fullName evidence="1">Uncharacterized protein</fullName>
    </submittedName>
</protein>
<gene>
    <name evidence="1" type="ORF">S06H3_65471</name>
</gene>
<feature type="non-terminal residue" evidence="1">
    <location>
        <position position="93"/>
    </location>
</feature>